<protein>
    <submittedName>
        <fullName evidence="1">GMC oxidoreductase</fullName>
    </submittedName>
</protein>
<proteinExistence type="predicted"/>
<reference evidence="1" key="1">
    <citation type="submission" date="2021-03" db="EMBL/GenBank/DDBJ databases">
        <authorList>
            <consortium name="DOE Joint Genome Institute"/>
            <person name="Ahrendt S."/>
            <person name="Looney B.P."/>
            <person name="Miyauchi S."/>
            <person name="Morin E."/>
            <person name="Drula E."/>
            <person name="Courty P.E."/>
            <person name="Chicoki N."/>
            <person name="Fauchery L."/>
            <person name="Kohler A."/>
            <person name="Kuo A."/>
            <person name="Labutti K."/>
            <person name="Pangilinan J."/>
            <person name="Lipzen A."/>
            <person name="Riley R."/>
            <person name="Andreopoulos W."/>
            <person name="He G."/>
            <person name="Johnson J."/>
            <person name="Barry K.W."/>
            <person name="Grigoriev I.V."/>
            <person name="Nagy L."/>
            <person name="Hibbett D."/>
            <person name="Henrissat B."/>
            <person name="Matheny P.B."/>
            <person name="Labbe J."/>
            <person name="Martin F."/>
        </authorList>
    </citation>
    <scope>NUCLEOTIDE SEQUENCE</scope>
    <source>
        <strain evidence="1">HHB10654</strain>
    </source>
</reference>
<evidence type="ECO:0000313" key="1">
    <source>
        <dbReference type="EMBL" id="KAI0063347.1"/>
    </source>
</evidence>
<evidence type="ECO:0000313" key="2">
    <source>
        <dbReference type="Proteomes" id="UP000814140"/>
    </source>
</evidence>
<reference evidence="1" key="2">
    <citation type="journal article" date="2022" name="New Phytol.">
        <title>Evolutionary transition to the ectomycorrhizal habit in the genomes of a hyperdiverse lineage of mushroom-forming fungi.</title>
        <authorList>
            <person name="Looney B."/>
            <person name="Miyauchi S."/>
            <person name="Morin E."/>
            <person name="Drula E."/>
            <person name="Courty P.E."/>
            <person name="Kohler A."/>
            <person name="Kuo A."/>
            <person name="LaButti K."/>
            <person name="Pangilinan J."/>
            <person name="Lipzen A."/>
            <person name="Riley R."/>
            <person name="Andreopoulos W."/>
            <person name="He G."/>
            <person name="Johnson J."/>
            <person name="Nolan M."/>
            <person name="Tritt A."/>
            <person name="Barry K.W."/>
            <person name="Grigoriev I.V."/>
            <person name="Nagy L.G."/>
            <person name="Hibbett D."/>
            <person name="Henrissat B."/>
            <person name="Matheny P.B."/>
            <person name="Labbe J."/>
            <person name="Martin F.M."/>
        </authorList>
    </citation>
    <scope>NUCLEOTIDE SEQUENCE</scope>
    <source>
        <strain evidence="1">HHB10654</strain>
    </source>
</reference>
<comment type="caution">
    <text evidence="1">The sequence shown here is derived from an EMBL/GenBank/DDBJ whole genome shotgun (WGS) entry which is preliminary data.</text>
</comment>
<name>A0ACB8T4D3_9AGAM</name>
<gene>
    <name evidence="1" type="ORF">BV25DRAFT_1854357</name>
</gene>
<keyword evidence="2" id="KW-1185">Reference proteome</keyword>
<dbReference type="Proteomes" id="UP000814140">
    <property type="component" value="Unassembled WGS sequence"/>
</dbReference>
<accession>A0ACB8T4D3</accession>
<sequence length="604" mass="64848">MGSSQSYLSEPTQFSTEASVKGGPESWRAFDYVIVGGGTAGSVLASRLSEDPDVSVLLIEAGNSHEKEFLTKIPLGWPKLLKTHIDWAYETTTQVKAGNRVHEVNRGKVLGGSSSINALIYQHCSPEDLEEWVSMGAKGWGYEDLRPYFLKSEKFTPNASHPSIKPSDHGSDGLWQIGITGAPPIHEVLLEASEELGVHRIPDFNTSKGPAGASTFASFTTDKGQRNSAAVAYLPPHVVKRPNLYIAIGTITEKILFDESGSRAVGVQVAKSETGPKYRIHAKREVILCAGTVATPQLLMLSGLGPKEELAQVGITAVKDLPQVGKNYFDHISSGPVCVRSYKPAYTLDYLNGQAQALLAIVKFLFFGSGPMTYLTAPGGAFIRSDDPTLPFGSKASDNVPVKTNASGPTSPDIEVVWFPLVIAGFNIPTPANTYGVSIGPVVLRPESSGTVSLKTASVYDKPIIDPNFFAVENDMNVLVRGVRFALHLGRTERAKGILEPKKHSTDQSDFFWPGDADPDLITDEEIKQFIRSHCSAAFHPTSTARISATPETGVVDTALRVHGIQGLRVVDASVFPAQISAHPVATVVAVAEKAADLIKATSY</sequence>
<organism evidence="1 2">
    <name type="scientific">Artomyces pyxidatus</name>
    <dbReference type="NCBI Taxonomy" id="48021"/>
    <lineage>
        <taxon>Eukaryota</taxon>
        <taxon>Fungi</taxon>
        <taxon>Dikarya</taxon>
        <taxon>Basidiomycota</taxon>
        <taxon>Agaricomycotina</taxon>
        <taxon>Agaricomycetes</taxon>
        <taxon>Russulales</taxon>
        <taxon>Auriscalpiaceae</taxon>
        <taxon>Artomyces</taxon>
    </lineage>
</organism>
<dbReference type="EMBL" id="MU277203">
    <property type="protein sequence ID" value="KAI0063347.1"/>
    <property type="molecule type" value="Genomic_DNA"/>
</dbReference>